<dbReference type="AlphaFoldDB" id="A0A0L6VZJ5"/>
<keyword evidence="2" id="KW-1185">Reference proteome</keyword>
<protein>
    <recommendedName>
        <fullName evidence="3">YcfA family protein</fullName>
    </recommendedName>
</protein>
<proteinExistence type="predicted"/>
<dbReference type="Proteomes" id="UP000037175">
    <property type="component" value="Unassembled WGS sequence"/>
</dbReference>
<gene>
    <name evidence="1" type="ORF">Tfer_2784</name>
</gene>
<dbReference type="RefSeq" id="WP_052218787.1">
    <property type="nucleotide sequence ID" value="NZ_LGTE01000024.1"/>
</dbReference>
<evidence type="ECO:0000313" key="2">
    <source>
        <dbReference type="Proteomes" id="UP000037175"/>
    </source>
</evidence>
<accession>A0A0L6VZJ5</accession>
<reference evidence="2" key="1">
    <citation type="submission" date="2015-07" db="EMBL/GenBank/DDBJ databases">
        <title>Complete Genome of Thermincola ferriacetica strain Z-0001T.</title>
        <authorList>
            <person name="Lusk B."/>
            <person name="Badalamenti J.P."/>
            <person name="Parameswaran P."/>
            <person name="Bond D.R."/>
            <person name="Torres C.I."/>
        </authorList>
    </citation>
    <scope>NUCLEOTIDE SEQUENCE [LARGE SCALE GENOMIC DNA]</scope>
    <source>
        <strain evidence="2">Z-0001</strain>
    </source>
</reference>
<comment type="caution">
    <text evidence="1">The sequence shown here is derived from an EMBL/GenBank/DDBJ whole genome shotgun (WGS) entry which is preliminary data.</text>
</comment>
<sequence>MRIVRPRKDVETALENKGFRKNNNDHRKFVYYSLSGKKTSIWTKTSHGTSHKDISLDNLKKMAKQCRLTLQDFCDLLDCPLSREEYEQRMVSGGYIMLKQI</sequence>
<evidence type="ECO:0008006" key="3">
    <source>
        <dbReference type="Google" id="ProtNLM"/>
    </source>
</evidence>
<name>A0A0L6VZJ5_9FIRM</name>
<dbReference type="EMBL" id="LGTE01000024">
    <property type="protein sequence ID" value="KNZ68690.1"/>
    <property type="molecule type" value="Genomic_DNA"/>
</dbReference>
<organism evidence="1 2">
    <name type="scientific">Thermincola ferriacetica</name>
    <dbReference type="NCBI Taxonomy" id="281456"/>
    <lineage>
        <taxon>Bacteria</taxon>
        <taxon>Bacillati</taxon>
        <taxon>Bacillota</taxon>
        <taxon>Clostridia</taxon>
        <taxon>Eubacteriales</taxon>
        <taxon>Thermincolaceae</taxon>
        <taxon>Thermincola</taxon>
    </lineage>
</organism>
<evidence type="ECO:0000313" key="1">
    <source>
        <dbReference type="EMBL" id="KNZ68690.1"/>
    </source>
</evidence>